<feature type="domain" description="Peptidase S9 prolyl oligopeptidase catalytic" evidence="13">
    <location>
        <begin position="817"/>
        <end position="1044"/>
    </location>
</feature>
<evidence type="ECO:0000256" key="10">
    <source>
        <dbReference type="ARBA" id="ARBA00023242"/>
    </source>
</evidence>
<evidence type="ECO:0000256" key="9">
    <source>
        <dbReference type="ARBA" id="ARBA00022801"/>
    </source>
</evidence>
<dbReference type="Gene3D" id="3.30.70.1730">
    <property type="match status" value="1"/>
</dbReference>
<dbReference type="CDD" id="cd05796">
    <property type="entry name" value="Ribosomal_P0_like"/>
    <property type="match status" value="1"/>
</dbReference>
<dbReference type="InterPro" id="IPR001375">
    <property type="entry name" value="Peptidase_S9_cat"/>
</dbReference>
<dbReference type="GO" id="GO:0006364">
    <property type="term" value="P:rRNA processing"/>
    <property type="evidence" value="ECO:0007669"/>
    <property type="project" value="TreeGrafter"/>
</dbReference>
<evidence type="ECO:0000256" key="1">
    <source>
        <dbReference type="ARBA" id="ARBA00004046"/>
    </source>
</evidence>
<dbReference type="FunFam" id="3.40.50.1820:FF:000028">
    <property type="entry name" value="S9 family peptidase"/>
    <property type="match status" value="1"/>
</dbReference>
<dbReference type="GO" id="GO:0005737">
    <property type="term" value="C:cytoplasm"/>
    <property type="evidence" value="ECO:0007669"/>
    <property type="project" value="UniProtKB-SubCell"/>
</dbReference>
<dbReference type="Pfam" id="PF00466">
    <property type="entry name" value="Ribosomal_L10"/>
    <property type="match status" value="1"/>
</dbReference>
<organism evidence="15 16">
    <name type="scientific">Gymnopilus junonius</name>
    <name type="common">Spectacular rustgill mushroom</name>
    <name type="synonym">Gymnopilus spectabilis subsp. junonius</name>
    <dbReference type="NCBI Taxonomy" id="109634"/>
    <lineage>
        <taxon>Eukaryota</taxon>
        <taxon>Fungi</taxon>
        <taxon>Dikarya</taxon>
        <taxon>Basidiomycota</taxon>
        <taxon>Agaricomycotina</taxon>
        <taxon>Agaricomycetes</taxon>
        <taxon>Agaricomycetidae</taxon>
        <taxon>Agaricales</taxon>
        <taxon>Agaricineae</taxon>
        <taxon>Hymenogastraceae</taxon>
        <taxon>Gymnopilus</taxon>
    </lineage>
</organism>
<keyword evidence="10" id="KW-0539">Nucleus</keyword>
<keyword evidence="7" id="KW-0963">Cytoplasm</keyword>
<dbReference type="SUPFAM" id="SSF53474">
    <property type="entry name" value="alpha/beta-Hydrolases"/>
    <property type="match status" value="1"/>
</dbReference>
<dbReference type="PANTHER" id="PTHR45841">
    <property type="entry name" value="MRNA TURNOVER PROTEIN 4 MRTO4"/>
    <property type="match status" value="1"/>
</dbReference>
<sequence length="1055" mass="117610">MPKSKRSKLVSLTKVSKKTKEHKNALMNEVQTNSEKWRYCWLFEVGAMRNAHLKTVRKLWKDSARIFFGRGAVMAKALGTSPAEEHRLGLSKLAIQIKGQVGLLFTDTEPQEVIEWFADFKQPDFARAGNVATSTVTLPVGPVLRHHSDPPEPFPHNEDPQLRKLGLTTSMVKGVPTLTAPHELCKKGKALTSEQAQLLKLTGVKMVTFRVALLSRWDSTTGEVVQIEDGGLSAEEKNAAAAVENDEDGDAEMMPSHSDLRMKAFSHSKPVSVSLRSVCICALLVGAWLTAALTRTKSPLTSLDLWREAHLQYSLDSNPVAIVEAKVFNFKKIELGRPGAAIANGVGDLAFVPFSKFSVEGKKNNLSVFIVSLDSKGKTLQIPLEKGGEGFWLSPLTLAIAVQGEQSSHIYAYDISVDPGLTTLTYAPPVLIGTLPSKTTANFRYNADTGNLVFSAFVYSDGNLSTVAQQDKERGERGNSGMVFDKTYVRHWDKWEGPKDQQLFVAQLKHENGLWALGNDIKSLLKGTKHYSPIGPFGGLDNFDVSTTHIIYATRDPRHSNAWEEKINIYIVPINGEGSPVELTSGAQSTAGYPIFNTQGTKVAWLEQDEEGRDADRTKIVIFDLKEKVRFRVAQHWDRSPETITFSKNDKFLYLTAGDEAKTKIFALPVPATPSHSSANPKFDSKYSKPVAITHSKSASGLQVLSEGKIVFSQSSFTSPNDVFVANGFKAFQDDILTENNAAIAGISIERITNFSTVDLGNKDLDTGEEFWFKGARGKRVQGWKFRPKGWKAGDVKKWPVVLIVHGGPQSAWEDQWSTRWNPNVFAQQGYFVIMINPTGSTTFGQEFSNAINRDWGGKPFVDLVLGWKHVLRTHPEIDADRALAAGASWGGYAMNWIQGHPEYGFEFKALVCHDGVSLLQSVHTRVFLSKTQIFDSTYLSYTTDELSLFKHEWGGNPWDPKSRKRSNKDNPALFVHKWSTPELLIHGSIDYRVPETESIAPFQALQQLGVPSRLIVFPDENHWVLKQGNSLKWHYEVFKWFDHEREDMNGTWVR</sequence>
<evidence type="ECO:0000256" key="12">
    <source>
        <dbReference type="ARBA" id="ARBA00032829"/>
    </source>
</evidence>
<keyword evidence="16" id="KW-1185">Reference proteome</keyword>
<comment type="similarity">
    <text evidence="4">Belongs to the universal ribosomal protein uL10 family.</text>
</comment>
<keyword evidence="9" id="KW-0378">Hydrolase</keyword>
<protein>
    <recommendedName>
        <fullName evidence="12">Dipeptidyl-peptidase V</fullName>
    </recommendedName>
    <alternativeName>
        <fullName evidence="11">mRNA turnover protein 4</fullName>
    </alternativeName>
</protein>
<evidence type="ECO:0000256" key="3">
    <source>
        <dbReference type="ARBA" id="ARBA00004604"/>
    </source>
</evidence>
<evidence type="ECO:0000256" key="6">
    <source>
        <dbReference type="ARBA" id="ARBA00011117"/>
    </source>
</evidence>
<gene>
    <name evidence="15" type="ORF">CPB84DRAFT_1824028</name>
</gene>
<dbReference type="GO" id="GO:0003723">
    <property type="term" value="F:RNA binding"/>
    <property type="evidence" value="ECO:0007669"/>
    <property type="project" value="TreeGrafter"/>
</dbReference>
<evidence type="ECO:0000313" key="15">
    <source>
        <dbReference type="EMBL" id="KAF8903098.1"/>
    </source>
</evidence>
<evidence type="ECO:0000256" key="4">
    <source>
        <dbReference type="ARBA" id="ARBA00008889"/>
    </source>
</evidence>
<comment type="caution">
    <text evidence="15">The sequence shown here is derived from an EMBL/GenBank/DDBJ whole genome shotgun (WGS) entry which is preliminary data.</text>
</comment>
<dbReference type="GO" id="GO:0000027">
    <property type="term" value="P:ribosomal large subunit assembly"/>
    <property type="evidence" value="ECO:0007669"/>
    <property type="project" value="InterPro"/>
</dbReference>
<feature type="domain" description="Large ribosomal subunit protein uL10-like insertion" evidence="14">
    <location>
        <begin position="126"/>
        <end position="204"/>
    </location>
</feature>
<dbReference type="GO" id="GO:0008236">
    <property type="term" value="F:serine-type peptidase activity"/>
    <property type="evidence" value="ECO:0007669"/>
    <property type="project" value="InterPro"/>
</dbReference>
<evidence type="ECO:0000256" key="11">
    <source>
        <dbReference type="ARBA" id="ARBA00032578"/>
    </source>
</evidence>
<proteinExistence type="inferred from homology"/>
<dbReference type="OrthoDB" id="416344at2759"/>
<dbReference type="InterPro" id="IPR033867">
    <property type="entry name" value="Mrt4"/>
</dbReference>
<dbReference type="GO" id="GO:0005730">
    <property type="term" value="C:nucleolus"/>
    <property type="evidence" value="ECO:0007669"/>
    <property type="project" value="UniProtKB-SubCell"/>
</dbReference>
<keyword evidence="8" id="KW-0645">Protease</keyword>
<dbReference type="FunFam" id="3.30.70.1730:FF:000005">
    <property type="entry name" value="Ribosome assembly factor mrt4"/>
    <property type="match status" value="1"/>
</dbReference>
<dbReference type="GO" id="GO:0006508">
    <property type="term" value="P:proteolysis"/>
    <property type="evidence" value="ECO:0007669"/>
    <property type="project" value="UniProtKB-KW"/>
</dbReference>
<dbReference type="GO" id="GO:0000956">
    <property type="term" value="P:nuclear-transcribed mRNA catabolic process"/>
    <property type="evidence" value="ECO:0007669"/>
    <property type="project" value="TreeGrafter"/>
</dbReference>
<evidence type="ECO:0000256" key="5">
    <source>
        <dbReference type="ARBA" id="ARBA00010040"/>
    </source>
</evidence>
<dbReference type="InterPro" id="IPR051742">
    <property type="entry name" value="Ribosome_Assembly_uL10"/>
</dbReference>
<dbReference type="GO" id="GO:0030687">
    <property type="term" value="C:preribosome, large subunit precursor"/>
    <property type="evidence" value="ECO:0007669"/>
    <property type="project" value="TreeGrafter"/>
</dbReference>
<evidence type="ECO:0000256" key="2">
    <source>
        <dbReference type="ARBA" id="ARBA00004496"/>
    </source>
</evidence>
<evidence type="ECO:0000256" key="7">
    <source>
        <dbReference type="ARBA" id="ARBA00022490"/>
    </source>
</evidence>
<evidence type="ECO:0000256" key="8">
    <source>
        <dbReference type="ARBA" id="ARBA00022670"/>
    </source>
</evidence>
<dbReference type="InterPro" id="IPR040637">
    <property type="entry name" value="Ribosomal_uL10-like_insert"/>
</dbReference>
<dbReference type="InterPro" id="IPR029058">
    <property type="entry name" value="AB_hydrolase_fold"/>
</dbReference>
<evidence type="ECO:0000259" key="14">
    <source>
        <dbReference type="Pfam" id="PF17777"/>
    </source>
</evidence>
<dbReference type="Pfam" id="PF17777">
    <property type="entry name" value="RL10P_insert"/>
    <property type="match status" value="1"/>
</dbReference>
<dbReference type="Pfam" id="PF00326">
    <property type="entry name" value="Peptidase_S9"/>
    <property type="match status" value="1"/>
</dbReference>
<dbReference type="PANTHER" id="PTHR45841:SF1">
    <property type="entry name" value="MRNA TURNOVER PROTEIN 4 HOMOLOG"/>
    <property type="match status" value="1"/>
</dbReference>
<dbReference type="InterPro" id="IPR043164">
    <property type="entry name" value="Ribosomal_uL10-like_insert_sf"/>
</dbReference>
<evidence type="ECO:0000259" key="13">
    <source>
        <dbReference type="Pfam" id="PF00326"/>
    </source>
</evidence>
<name>A0A9P5NTC5_GYMJU</name>
<dbReference type="InterPro" id="IPR043141">
    <property type="entry name" value="Ribosomal_uL10-like_sf"/>
</dbReference>
<comment type="similarity">
    <text evidence="5">Belongs to the peptidase S9C family.</text>
</comment>
<comment type="subcellular location">
    <subcellularLocation>
        <location evidence="2">Cytoplasm</location>
    </subcellularLocation>
    <subcellularLocation>
        <location evidence="3">Nucleus</location>
        <location evidence="3">Nucleolus</location>
    </subcellularLocation>
</comment>
<dbReference type="Gene3D" id="3.90.105.20">
    <property type="match status" value="1"/>
</dbReference>
<dbReference type="InterPro" id="IPR001790">
    <property type="entry name" value="Ribosomal_uL10"/>
</dbReference>
<dbReference type="Proteomes" id="UP000724874">
    <property type="component" value="Unassembled WGS sequence"/>
</dbReference>
<dbReference type="SUPFAM" id="SSF82171">
    <property type="entry name" value="DPP6 N-terminal domain-like"/>
    <property type="match status" value="1"/>
</dbReference>
<accession>A0A9P5NTC5</accession>
<dbReference type="FunFam" id="3.90.105.20:FF:000003">
    <property type="entry name" value="Ribosome assembly factor mrt4"/>
    <property type="match status" value="1"/>
</dbReference>
<dbReference type="EMBL" id="JADNYJ010000032">
    <property type="protein sequence ID" value="KAF8903098.1"/>
    <property type="molecule type" value="Genomic_DNA"/>
</dbReference>
<comment type="function">
    <text evidence="1">Component of the ribosome assembly machinery. Nuclear paralog of the ribosomal protein P0, it binds pre-60S subunits at an early stage of assembly in the nucleolus, and is replaced by P0 in cytoplasmic pre-60S subunits and mature 80S ribosomes.</text>
</comment>
<dbReference type="AlphaFoldDB" id="A0A9P5NTC5"/>
<reference evidence="15" key="1">
    <citation type="submission" date="2020-11" db="EMBL/GenBank/DDBJ databases">
        <authorList>
            <consortium name="DOE Joint Genome Institute"/>
            <person name="Ahrendt S."/>
            <person name="Riley R."/>
            <person name="Andreopoulos W."/>
            <person name="LaButti K."/>
            <person name="Pangilinan J."/>
            <person name="Ruiz-duenas F.J."/>
            <person name="Barrasa J.M."/>
            <person name="Sanchez-Garcia M."/>
            <person name="Camarero S."/>
            <person name="Miyauchi S."/>
            <person name="Serrano A."/>
            <person name="Linde D."/>
            <person name="Babiker R."/>
            <person name="Drula E."/>
            <person name="Ayuso-Fernandez I."/>
            <person name="Pacheco R."/>
            <person name="Padilla G."/>
            <person name="Ferreira P."/>
            <person name="Barriuso J."/>
            <person name="Kellner H."/>
            <person name="Castanera R."/>
            <person name="Alfaro M."/>
            <person name="Ramirez L."/>
            <person name="Pisabarro A.G."/>
            <person name="Kuo A."/>
            <person name="Tritt A."/>
            <person name="Lipzen A."/>
            <person name="He G."/>
            <person name="Yan M."/>
            <person name="Ng V."/>
            <person name="Cullen D."/>
            <person name="Martin F."/>
            <person name="Rosso M.-N."/>
            <person name="Henrissat B."/>
            <person name="Hibbett D."/>
            <person name="Martinez A.T."/>
            <person name="Grigoriev I.V."/>
        </authorList>
    </citation>
    <scope>NUCLEOTIDE SEQUENCE</scope>
    <source>
        <strain evidence="15">AH 44721</strain>
    </source>
</reference>
<dbReference type="Gene3D" id="3.40.50.1820">
    <property type="entry name" value="alpha/beta hydrolase"/>
    <property type="match status" value="1"/>
</dbReference>
<evidence type="ECO:0000313" key="16">
    <source>
        <dbReference type="Proteomes" id="UP000724874"/>
    </source>
</evidence>
<dbReference type="SUPFAM" id="SSF160369">
    <property type="entry name" value="Ribosomal protein L10-like"/>
    <property type="match status" value="1"/>
</dbReference>
<comment type="subunit">
    <text evidence="6">Associates with the pre-60S ribosomal particle.</text>
</comment>